<dbReference type="Proteomes" id="UP000242590">
    <property type="component" value="Unassembled WGS sequence"/>
</dbReference>
<reference evidence="2 3" key="1">
    <citation type="submission" date="2017-02" db="EMBL/GenBank/DDBJ databases">
        <title>Draft Genome Sequences of 'Candidatus Synechococcus spongiarum', Cyanobacterial Symbionts of the Mediterranean Sponge Aplysina aerophoba from two locations.</title>
        <authorList>
            <person name="Slaby B.M."/>
            <person name="Hentschel U."/>
        </authorList>
    </citation>
    <scope>NUCLEOTIDE SEQUENCE [LARGE SCALE GENOMIC DNA]</scope>
    <source>
        <strain evidence="2">LMB bulk15N</strain>
    </source>
</reference>
<organism evidence="2 3">
    <name type="scientific">Candidatus Synechococcus spongiarum LMB bulk15N</name>
    <dbReference type="NCBI Taxonomy" id="1943583"/>
    <lineage>
        <taxon>Bacteria</taxon>
        <taxon>Bacillati</taxon>
        <taxon>Cyanobacteriota</taxon>
        <taxon>Cyanophyceae</taxon>
        <taxon>Synechococcales</taxon>
        <taxon>Synechococcaceae</taxon>
        <taxon>Synechococcus</taxon>
    </lineage>
</organism>
<gene>
    <name evidence="2" type="ORF">BV53_01965</name>
</gene>
<dbReference type="AlphaFoldDB" id="A0A1T1D5H9"/>
<proteinExistence type="predicted"/>
<dbReference type="Gene3D" id="3.40.50.1010">
    <property type="entry name" value="5'-nuclease"/>
    <property type="match status" value="1"/>
</dbReference>
<feature type="region of interest" description="Disordered" evidence="1">
    <location>
        <begin position="346"/>
        <end position="369"/>
    </location>
</feature>
<evidence type="ECO:0008006" key="4">
    <source>
        <dbReference type="Google" id="ProtNLM"/>
    </source>
</evidence>
<dbReference type="SUPFAM" id="SSF88723">
    <property type="entry name" value="PIN domain-like"/>
    <property type="match status" value="1"/>
</dbReference>
<dbReference type="InterPro" id="IPR029060">
    <property type="entry name" value="PIN-like_dom_sf"/>
</dbReference>
<protein>
    <recommendedName>
        <fullName evidence="4">PIN domain-containing protein</fullName>
    </recommendedName>
</protein>
<name>A0A1T1D5H9_9SYNE</name>
<evidence type="ECO:0000256" key="1">
    <source>
        <dbReference type="SAM" id="MobiDB-lite"/>
    </source>
</evidence>
<accession>A0A1T1D5H9</accession>
<evidence type="ECO:0000313" key="3">
    <source>
        <dbReference type="Proteomes" id="UP000242590"/>
    </source>
</evidence>
<comment type="caution">
    <text evidence="2">The sequence shown here is derived from an EMBL/GenBank/DDBJ whole genome shotgun (WGS) entry which is preliminary data.</text>
</comment>
<sequence length="369" mass="40996">MLIFIASGAVGSIAGWSLSRLASKGKRGDGNKETILARFDQLDNGVKALNEKLTRLETTSKEEIHGLSRTLESKMNLGSKLHMVSTSLETIGQRIIKVEEMVKAVIEKKENNQLDQCTSNSNQAIGIHNNQPRSIIIDTNAIIDGRIFTLLESDLLEELRGPIIIAECVKDELKSLEPQLKANGLDNLYFFQDQDRNQGRINRNNNYETKITDARLLQLTSDTDKELFQDLSDTDKKLFLLTSDTNGICITADHKLVECCRSKNVRVLNLNELNRELNKITNKPSELRIRDEVDVELEESNRNPDDAITRSCGPIIVVKNAGKFVGQTKRVTITGSAQNGRTFFAKLSSPNAEPPTVAAEEPPKTSPAP</sequence>
<feature type="compositionally biased region" description="Low complexity" evidence="1">
    <location>
        <begin position="350"/>
        <end position="360"/>
    </location>
</feature>
<dbReference type="EMBL" id="MWLE01000026">
    <property type="protein sequence ID" value="OOV36119.1"/>
    <property type="molecule type" value="Genomic_DNA"/>
</dbReference>
<evidence type="ECO:0000313" key="2">
    <source>
        <dbReference type="EMBL" id="OOV36119.1"/>
    </source>
</evidence>